<evidence type="ECO:0000256" key="1">
    <source>
        <dbReference type="SAM" id="Coils"/>
    </source>
</evidence>
<reference evidence="2" key="2">
    <citation type="submission" date="2025-08" db="UniProtKB">
        <authorList>
            <consortium name="Ensembl"/>
        </authorList>
    </citation>
    <scope>IDENTIFICATION</scope>
</reference>
<reference evidence="2" key="3">
    <citation type="submission" date="2025-09" db="UniProtKB">
        <authorList>
            <consortium name="Ensembl"/>
        </authorList>
    </citation>
    <scope>IDENTIFICATION</scope>
</reference>
<keyword evidence="1" id="KW-0175">Coiled coil</keyword>
<dbReference type="Proteomes" id="UP000694397">
    <property type="component" value="Chromosome 13"/>
</dbReference>
<evidence type="ECO:0000313" key="2">
    <source>
        <dbReference type="Ensembl" id="ENSSFOP00015028054.2"/>
    </source>
</evidence>
<dbReference type="GeneTree" id="ENSGT00390000001134"/>
<feature type="coiled-coil region" evidence="1">
    <location>
        <begin position="75"/>
        <end position="155"/>
    </location>
</feature>
<dbReference type="GO" id="GO:0005667">
    <property type="term" value="C:transcription regulator complex"/>
    <property type="evidence" value="ECO:0007669"/>
    <property type="project" value="TreeGrafter"/>
</dbReference>
<dbReference type="PANTHER" id="PTHR12577">
    <property type="entry name" value="DACHSHUND"/>
    <property type="match status" value="1"/>
</dbReference>
<dbReference type="OrthoDB" id="6436112at2759"/>
<dbReference type="InterPro" id="IPR052417">
    <property type="entry name" value="Dachshund_domain"/>
</dbReference>
<accession>A0A8C9S3L1</accession>
<reference evidence="2 3" key="1">
    <citation type="submission" date="2019-04" db="EMBL/GenBank/DDBJ databases">
        <authorList>
            <consortium name="Wellcome Sanger Institute Data Sharing"/>
        </authorList>
    </citation>
    <scope>NUCLEOTIDE SEQUENCE [LARGE SCALE GENOMIC DNA]</scope>
</reference>
<proteinExistence type="predicted"/>
<dbReference type="PANTHER" id="PTHR12577:SF7">
    <property type="entry name" value="DACHSHUND HOMOLOG 2"/>
    <property type="match status" value="1"/>
</dbReference>
<keyword evidence="3" id="KW-1185">Reference proteome</keyword>
<name>A0A8C9S3L1_SCLFO</name>
<evidence type="ECO:0000313" key="3">
    <source>
        <dbReference type="Proteomes" id="UP000694397"/>
    </source>
</evidence>
<dbReference type="Ensembl" id="ENSSFOT00015028367.2">
    <property type="protein sequence ID" value="ENSSFOP00015028054.2"/>
    <property type="gene ID" value="ENSSFOG00015017988.2"/>
</dbReference>
<dbReference type="GO" id="GO:0005634">
    <property type="term" value="C:nucleus"/>
    <property type="evidence" value="ECO:0007669"/>
    <property type="project" value="TreeGrafter"/>
</dbReference>
<sequence>MFASVSEGVSVSVQVMLKGHLCFPSSHVEDFKLAIPVAKPGFNKQVLQPGFSTPFLFADDLTSLETLLSNIQGLLKVAVENARKQDKRIQQEKKELKMELFREREMRENLERQLTSELQSRAAIQRRLKREKKAKRKLQEALEFESKRREQVEHALQRAGLSDGSCHSILKMNNERIAE</sequence>
<organism evidence="2 3">
    <name type="scientific">Scleropages formosus</name>
    <name type="common">Asian bonytongue</name>
    <name type="synonym">Osteoglossum formosum</name>
    <dbReference type="NCBI Taxonomy" id="113540"/>
    <lineage>
        <taxon>Eukaryota</taxon>
        <taxon>Metazoa</taxon>
        <taxon>Chordata</taxon>
        <taxon>Craniata</taxon>
        <taxon>Vertebrata</taxon>
        <taxon>Euteleostomi</taxon>
        <taxon>Actinopterygii</taxon>
        <taxon>Neopterygii</taxon>
        <taxon>Teleostei</taxon>
        <taxon>Osteoglossocephala</taxon>
        <taxon>Osteoglossomorpha</taxon>
        <taxon>Osteoglossiformes</taxon>
        <taxon>Osteoglossidae</taxon>
        <taxon>Scleropages</taxon>
    </lineage>
</organism>
<dbReference type="AlphaFoldDB" id="A0A8C9S3L1"/>
<dbReference type="GO" id="GO:0000978">
    <property type="term" value="F:RNA polymerase II cis-regulatory region sequence-specific DNA binding"/>
    <property type="evidence" value="ECO:0007669"/>
    <property type="project" value="TreeGrafter"/>
</dbReference>
<dbReference type="GO" id="GO:0000981">
    <property type="term" value="F:DNA-binding transcription factor activity, RNA polymerase II-specific"/>
    <property type="evidence" value="ECO:0007669"/>
    <property type="project" value="TreeGrafter"/>
</dbReference>
<protein>
    <submittedName>
        <fullName evidence="2">Uncharacterized protein</fullName>
    </submittedName>
</protein>